<dbReference type="Proteomes" id="UP000249396">
    <property type="component" value="Unassembled WGS sequence"/>
</dbReference>
<accession>A0A2W4QT24</accession>
<protein>
    <recommendedName>
        <fullName evidence="3">DUF4258 domain-containing protein</fullName>
    </recommendedName>
</protein>
<sequence length="105" mass="12349">MRLIEEIQLKIQNDLWEFSRHALDRMLLRNIKLHEVKEALLAGEIIEDNPNDKYGPSCLIFGYSGTGRPLHVQCSYPTRLLVKVITVYEPNPLQWINFRSRRKNS</sequence>
<organism evidence="1 2">
    <name type="scientific">Candidatus Methylumidiphilus alinenensis</name>
    <dbReference type="NCBI Taxonomy" id="2202197"/>
    <lineage>
        <taxon>Bacteria</taxon>
        <taxon>Pseudomonadati</taxon>
        <taxon>Pseudomonadota</taxon>
        <taxon>Gammaproteobacteria</taxon>
        <taxon>Methylococcales</taxon>
        <taxon>Candidatus Methylumidiphilus</taxon>
    </lineage>
</organism>
<dbReference type="EMBL" id="QJPH01000433">
    <property type="protein sequence ID" value="PZN74296.1"/>
    <property type="molecule type" value="Genomic_DNA"/>
</dbReference>
<dbReference type="Pfam" id="PF14076">
    <property type="entry name" value="DUF4258"/>
    <property type="match status" value="1"/>
</dbReference>
<dbReference type="InterPro" id="IPR025354">
    <property type="entry name" value="DUF4258"/>
</dbReference>
<comment type="caution">
    <text evidence="1">The sequence shown here is derived from an EMBL/GenBank/DDBJ whole genome shotgun (WGS) entry which is preliminary data.</text>
</comment>
<gene>
    <name evidence="1" type="ORF">DM484_21680</name>
</gene>
<dbReference type="AlphaFoldDB" id="A0A2W4QT24"/>
<reference evidence="1 2" key="1">
    <citation type="journal article" date="2018" name="Aquat. Microb. Ecol.">
        <title>Gammaproteobacterial methanotrophs dominate.</title>
        <authorList>
            <person name="Rissanen A.J."/>
            <person name="Saarenheimo J."/>
            <person name="Tiirola M."/>
            <person name="Peura S."/>
            <person name="Aalto S.L."/>
            <person name="Karvinen A."/>
            <person name="Nykanen H."/>
        </authorList>
    </citation>
    <scope>NUCLEOTIDE SEQUENCE [LARGE SCALE GENOMIC DNA]</scope>
    <source>
        <strain evidence="1">AMbin10</strain>
    </source>
</reference>
<evidence type="ECO:0000313" key="2">
    <source>
        <dbReference type="Proteomes" id="UP000249396"/>
    </source>
</evidence>
<name>A0A2W4QT24_9GAMM</name>
<evidence type="ECO:0008006" key="3">
    <source>
        <dbReference type="Google" id="ProtNLM"/>
    </source>
</evidence>
<proteinExistence type="predicted"/>
<evidence type="ECO:0000313" key="1">
    <source>
        <dbReference type="EMBL" id="PZN74296.1"/>
    </source>
</evidence>